<evidence type="ECO:0000313" key="2">
    <source>
        <dbReference type="Proteomes" id="UP001634394"/>
    </source>
</evidence>
<reference evidence="1 2" key="1">
    <citation type="submission" date="2024-11" db="EMBL/GenBank/DDBJ databases">
        <title>Chromosome-level genome assembly of the freshwater bivalve Anodonta woodiana.</title>
        <authorList>
            <person name="Chen X."/>
        </authorList>
    </citation>
    <scope>NUCLEOTIDE SEQUENCE [LARGE SCALE GENOMIC DNA]</scope>
    <source>
        <strain evidence="1">MN2024</strain>
        <tissue evidence="1">Gills</tissue>
    </source>
</reference>
<keyword evidence="2" id="KW-1185">Reference proteome</keyword>
<dbReference type="EMBL" id="JBJQND010000017">
    <property type="protein sequence ID" value="KAL3841800.1"/>
    <property type="molecule type" value="Genomic_DNA"/>
</dbReference>
<sequence length="107" mass="12672">MLVLIRGASDGIKPLHSTPIVNTTKTYLNRSNNRTRMMRQFGTSQLLLDKLTNLQPHKIQRRDSYLSRRERKPAFSKQTKRCKYLYEHRYVSEFDENLDDTIIDKGL</sequence>
<dbReference type="Proteomes" id="UP001634394">
    <property type="component" value="Unassembled WGS sequence"/>
</dbReference>
<name>A0ABD3TYE3_SINWO</name>
<accession>A0ABD3TYE3</accession>
<gene>
    <name evidence="1" type="ORF">ACJMK2_019901</name>
</gene>
<dbReference type="AlphaFoldDB" id="A0ABD3TYE3"/>
<evidence type="ECO:0000313" key="1">
    <source>
        <dbReference type="EMBL" id="KAL3841800.1"/>
    </source>
</evidence>
<proteinExistence type="predicted"/>
<comment type="caution">
    <text evidence="1">The sequence shown here is derived from an EMBL/GenBank/DDBJ whole genome shotgun (WGS) entry which is preliminary data.</text>
</comment>
<protein>
    <submittedName>
        <fullName evidence="1">Uncharacterized protein</fullName>
    </submittedName>
</protein>
<organism evidence="1 2">
    <name type="scientific">Sinanodonta woodiana</name>
    <name type="common">Chinese pond mussel</name>
    <name type="synonym">Anodonta woodiana</name>
    <dbReference type="NCBI Taxonomy" id="1069815"/>
    <lineage>
        <taxon>Eukaryota</taxon>
        <taxon>Metazoa</taxon>
        <taxon>Spiralia</taxon>
        <taxon>Lophotrochozoa</taxon>
        <taxon>Mollusca</taxon>
        <taxon>Bivalvia</taxon>
        <taxon>Autobranchia</taxon>
        <taxon>Heteroconchia</taxon>
        <taxon>Palaeoheterodonta</taxon>
        <taxon>Unionida</taxon>
        <taxon>Unionoidea</taxon>
        <taxon>Unionidae</taxon>
        <taxon>Unioninae</taxon>
        <taxon>Sinanodonta</taxon>
    </lineage>
</organism>